<proteinExistence type="predicted"/>
<reference evidence="2" key="1">
    <citation type="submission" date="2019-11" db="EMBL/GenBank/DDBJ databases">
        <title>Microbial mats filling the niche in hypersaline microbial mats.</title>
        <authorList>
            <person name="Wong H.L."/>
            <person name="Macleod F.I."/>
            <person name="White R.A. III"/>
            <person name="Burns B.P."/>
        </authorList>
    </citation>
    <scope>NUCLEOTIDE SEQUENCE</scope>
    <source>
        <strain evidence="2">Rbin_158</strain>
    </source>
</reference>
<dbReference type="GO" id="GO:0035438">
    <property type="term" value="F:cyclic-di-GMP binding"/>
    <property type="evidence" value="ECO:0007669"/>
    <property type="project" value="InterPro"/>
</dbReference>
<organism evidence="2 3">
    <name type="scientific">candidate division KSB3 bacterium</name>
    <dbReference type="NCBI Taxonomy" id="2044937"/>
    <lineage>
        <taxon>Bacteria</taxon>
        <taxon>candidate division KSB3</taxon>
    </lineage>
</organism>
<dbReference type="SUPFAM" id="SSF141371">
    <property type="entry name" value="PilZ domain-like"/>
    <property type="match status" value="1"/>
</dbReference>
<dbReference type="Proteomes" id="UP000649604">
    <property type="component" value="Unassembled WGS sequence"/>
</dbReference>
<dbReference type="EMBL" id="WJJP01000359">
    <property type="protein sequence ID" value="MBD3325120.1"/>
    <property type="molecule type" value="Genomic_DNA"/>
</dbReference>
<evidence type="ECO:0000259" key="1">
    <source>
        <dbReference type="Pfam" id="PF07238"/>
    </source>
</evidence>
<feature type="domain" description="PilZ" evidence="1">
    <location>
        <begin position="5"/>
        <end position="111"/>
    </location>
</feature>
<dbReference type="InterPro" id="IPR009875">
    <property type="entry name" value="PilZ_domain"/>
</dbReference>
<name>A0A9D5JVX4_9BACT</name>
<comment type="caution">
    <text evidence="2">The sequence shown here is derived from an EMBL/GenBank/DDBJ whole genome shotgun (WGS) entry which is preliminary data.</text>
</comment>
<dbReference type="Gene3D" id="2.40.10.220">
    <property type="entry name" value="predicted glycosyltransferase like domains"/>
    <property type="match status" value="1"/>
</dbReference>
<evidence type="ECO:0000313" key="3">
    <source>
        <dbReference type="Proteomes" id="UP000649604"/>
    </source>
</evidence>
<gene>
    <name evidence="2" type="ORF">GF339_11085</name>
</gene>
<evidence type="ECO:0000313" key="2">
    <source>
        <dbReference type="EMBL" id="MBD3325120.1"/>
    </source>
</evidence>
<dbReference type="Pfam" id="PF07238">
    <property type="entry name" value="PilZ"/>
    <property type="match status" value="1"/>
</dbReference>
<dbReference type="AlphaFoldDB" id="A0A9D5JVX4"/>
<protein>
    <recommendedName>
        <fullName evidence="1">PilZ domain-containing protein</fullName>
    </recommendedName>
</protein>
<sequence length="121" mass="14109">MDTHDKRRHYRIALNSFVRFYEGPLETSAPHYRQGVIKDYSDGGLRISTTQTLPKGSVVTVEIPIETSDTGELKIVQVQGILRWIQDVPDRPDRQMLGIEFFEFMDSEHQTFNAWMEHLLE</sequence>
<accession>A0A9D5JVX4</accession>